<reference evidence="2" key="1">
    <citation type="submission" date="2020-04" db="EMBL/GenBank/DDBJ databases">
        <authorList>
            <person name="Neveu A P."/>
        </authorList>
    </citation>
    <scope>NUCLEOTIDE SEQUENCE</scope>
    <source>
        <tissue evidence="2">Whole embryo</tissue>
    </source>
</reference>
<evidence type="ECO:0000313" key="2">
    <source>
        <dbReference type="EMBL" id="CAB3231752.1"/>
    </source>
</evidence>
<keyword evidence="1" id="KW-0472">Membrane</keyword>
<gene>
    <name evidence="2" type="primary">Clrn3</name>
</gene>
<feature type="transmembrane region" description="Helical" evidence="1">
    <location>
        <begin position="113"/>
        <end position="134"/>
    </location>
</feature>
<accession>A0A6F9D903</accession>
<dbReference type="EMBL" id="LR784020">
    <property type="protein sequence ID" value="CAB3231752.1"/>
    <property type="molecule type" value="mRNA"/>
</dbReference>
<evidence type="ECO:0000256" key="1">
    <source>
        <dbReference type="SAM" id="Phobius"/>
    </source>
</evidence>
<sequence>MILISASIGTETWTVNTFGLLGATGENVTCRGTRTLGLFNGVDNFHTSGDCFKKDVVAIDVLTEDTLSFNRSLLFAVISFLGVALFFLVTVVAVSSYNLCARPYETYAGPIGLLVYLSTVGKNPVFTFLFVLLIRESSISISHGNCYK</sequence>
<keyword evidence="1" id="KW-0812">Transmembrane</keyword>
<keyword evidence="1" id="KW-1133">Transmembrane helix</keyword>
<organism evidence="2">
    <name type="scientific">Phallusia mammillata</name>
    <dbReference type="NCBI Taxonomy" id="59560"/>
    <lineage>
        <taxon>Eukaryota</taxon>
        <taxon>Metazoa</taxon>
        <taxon>Chordata</taxon>
        <taxon>Tunicata</taxon>
        <taxon>Ascidiacea</taxon>
        <taxon>Phlebobranchia</taxon>
        <taxon>Ascidiidae</taxon>
        <taxon>Phallusia</taxon>
    </lineage>
</organism>
<protein>
    <submittedName>
        <fullName evidence="2">Clarin-3-like</fullName>
    </submittedName>
</protein>
<name>A0A6F9D903_9ASCI</name>
<dbReference type="AlphaFoldDB" id="A0A6F9D903"/>
<feature type="transmembrane region" description="Helical" evidence="1">
    <location>
        <begin position="73"/>
        <end position="93"/>
    </location>
</feature>
<proteinExistence type="evidence at transcript level"/>